<reference evidence="12 13" key="1">
    <citation type="journal article" date="2015" name="Microbes Environ.">
        <title>Distribution and evolution of nitrogen fixation genes in the phylum bacteroidetes.</title>
        <authorList>
            <person name="Inoue J."/>
            <person name="Oshima K."/>
            <person name="Suda W."/>
            <person name="Sakamoto M."/>
            <person name="Iino T."/>
            <person name="Noda S."/>
            <person name="Hongoh Y."/>
            <person name="Hattori M."/>
            <person name="Ohkuma M."/>
        </authorList>
    </citation>
    <scope>NUCLEOTIDE SEQUENCE [LARGE SCALE GENOMIC DNA]</scope>
    <source>
        <strain evidence="12">JCM 15548</strain>
    </source>
</reference>
<dbReference type="Gene3D" id="2.60.40.1120">
    <property type="entry name" value="Carboxypeptidase-like, regulatory domain"/>
    <property type="match status" value="1"/>
</dbReference>
<dbReference type="InterPro" id="IPR000531">
    <property type="entry name" value="Beta-barrel_TonB"/>
</dbReference>
<organism evidence="12 13">
    <name type="scientific">Geofilum rubicundum JCM 15548</name>
    <dbReference type="NCBI Taxonomy" id="1236989"/>
    <lineage>
        <taxon>Bacteria</taxon>
        <taxon>Pseudomonadati</taxon>
        <taxon>Bacteroidota</taxon>
        <taxon>Bacteroidia</taxon>
        <taxon>Marinilabiliales</taxon>
        <taxon>Marinilabiliaceae</taxon>
        <taxon>Geofilum</taxon>
    </lineage>
</organism>
<gene>
    <name evidence="12" type="ORF">JCM15548_1569</name>
</gene>
<dbReference type="NCBIfam" id="TIGR04057">
    <property type="entry name" value="SusC_RagA_signa"/>
    <property type="match status" value="1"/>
</dbReference>
<evidence type="ECO:0000256" key="2">
    <source>
        <dbReference type="ARBA" id="ARBA00022448"/>
    </source>
</evidence>
<dbReference type="OrthoDB" id="1109428at2"/>
<comment type="subcellular location">
    <subcellularLocation>
        <location evidence="1 8">Cell outer membrane</location>
        <topology evidence="1 8">Multi-pass membrane protein</topology>
    </subcellularLocation>
</comment>
<dbReference type="Gene3D" id="2.170.130.10">
    <property type="entry name" value="TonB-dependent receptor, plug domain"/>
    <property type="match status" value="1"/>
</dbReference>
<evidence type="ECO:0000313" key="12">
    <source>
        <dbReference type="EMBL" id="GAO28471.1"/>
    </source>
</evidence>
<evidence type="ECO:0000256" key="6">
    <source>
        <dbReference type="ARBA" id="ARBA00023136"/>
    </source>
</evidence>
<keyword evidence="13" id="KW-1185">Reference proteome</keyword>
<evidence type="ECO:0000256" key="1">
    <source>
        <dbReference type="ARBA" id="ARBA00004571"/>
    </source>
</evidence>
<dbReference type="InterPro" id="IPR037066">
    <property type="entry name" value="Plug_dom_sf"/>
</dbReference>
<dbReference type="InterPro" id="IPR008969">
    <property type="entry name" value="CarboxyPept-like_regulatory"/>
</dbReference>
<comment type="similarity">
    <text evidence="8 9">Belongs to the TonB-dependent receptor family.</text>
</comment>
<dbReference type="InterPro" id="IPR023997">
    <property type="entry name" value="TonB-dep_OMP_SusC/RagA_CS"/>
</dbReference>
<dbReference type="Pfam" id="PF13715">
    <property type="entry name" value="CarbopepD_reg_2"/>
    <property type="match status" value="1"/>
</dbReference>
<dbReference type="STRING" id="1236989.JCM15548_1569"/>
<dbReference type="AlphaFoldDB" id="A0A0E9LTL5"/>
<evidence type="ECO:0000259" key="10">
    <source>
        <dbReference type="Pfam" id="PF00593"/>
    </source>
</evidence>
<evidence type="ECO:0000256" key="5">
    <source>
        <dbReference type="ARBA" id="ARBA00023077"/>
    </source>
</evidence>
<feature type="domain" description="TonB-dependent receptor plug" evidence="11">
    <location>
        <begin position="120"/>
        <end position="225"/>
    </location>
</feature>
<proteinExistence type="inferred from homology"/>
<evidence type="ECO:0000256" key="9">
    <source>
        <dbReference type="RuleBase" id="RU003357"/>
    </source>
</evidence>
<evidence type="ECO:0000259" key="11">
    <source>
        <dbReference type="Pfam" id="PF07715"/>
    </source>
</evidence>
<sequence length="1040" mass="115282">MNEILKNLKRSWMAALLLLLPVIGYAQIQSVSGIVTESDGVSPLPGVTIIEKGTTNGVITNMDGEYVIDLQGTDAVLVFSMIGMDDQEHEITSSVLNVSLESSLLELEQVVVTGYSSQRKADLTGAVSVVKVDDMMKSPDNNPMKALQGRVAGMMVTSDGSPKGNATIRIRGIGTLNNNDPLYIIDGVPTKSGMHELNSNDIESIQVLRDASAASIYGSRAANGVIIVTTKRGEDGQTRVNFDTYLTSSWYNNKMEVLNTEQYGQAMWQAYVNGGANPNSNNIGYSFDWGYDEAGEPVLDKILLPEYLDAARTMRPSNTDWFDAVTRQSLMQSYNLSLSNGTDNGNYFFSLGYLDSEGIIKNSDFSRISVRMNSDYSLLDGKLTIGENFTLNMTEELEAPGGILNTALQALPVVPVYTEDGQWGGPAGGMNDRHNPVRLLDANKDNRYRYWRTFGNVFANLEPVKGLNIRSSFGIDYGNFYKRNLTRSYQSGYLKNDLSAVSMEQGHSLKWTWSNTANYKFDIGQSSFDVLGGIEHFREDNINFSAYKEDYELESADFMWPDVGTGRTNATGASTGYTLLSYFGKVNYDYDSRYLASATIRYDGSSRFGKNNRFGTFPAFSLGWRISQEAFMEDLSGVFSDLKLRYGWGQTGNQEISNTAIYNIFVPDYGVADPTWSTVRGTAYDIDGNGGGMLPSGFRLVQRGNDDLKWETTTQSNFGLDFGLFQQAVYGSLEYFIKETDDILVMPPYLAAIGEGGNRWLNGASMENKGFESSLGYRKSTSGGFSYDITANISSYRNKVTHLPEDVQNAYGGDGDQDNILGRPLGSMYGYVADGIFKTTDEVNQHALQDGKGLGRIRYKDLDGDGGITSDDRAWIGSPHPDFIWGLNINLEYKNFDLSVFLQGVQNIDANVHAMKGNTDFWSVWETGSNKGTRLLDAWSPSNPDSDIPALQSTDINWEQRFSTYYVENISYLKLRNVQLGYSLPRELSQRIKMERMRFYVTGQNLLTITSKNFTGVDPETPGFGYPIPASFTLGLNVSF</sequence>
<keyword evidence="7 8" id="KW-0998">Cell outer membrane</keyword>
<dbReference type="SUPFAM" id="SSF56935">
    <property type="entry name" value="Porins"/>
    <property type="match status" value="1"/>
</dbReference>
<keyword evidence="5 9" id="KW-0798">TonB box</keyword>
<dbReference type="Gene3D" id="2.40.170.20">
    <property type="entry name" value="TonB-dependent receptor, beta-barrel domain"/>
    <property type="match status" value="1"/>
</dbReference>
<evidence type="ECO:0000313" key="13">
    <source>
        <dbReference type="Proteomes" id="UP000032900"/>
    </source>
</evidence>
<keyword evidence="6 8" id="KW-0472">Membrane</keyword>
<dbReference type="Proteomes" id="UP000032900">
    <property type="component" value="Unassembled WGS sequence"/>
</dbReference>
<dbReference type="InterPro" id="IPR012910">
    <property type="entry name" value="Plug_dom"/>
</dbReference>
<protein>
    <submittedName>
        <fullName evidence="12">TonB-dependent receptor</fullName>
    </submittedName>
</protein>
<dbReference type="Pfam" id="PF00593">
    <property type="entry name" value="TonB_dep_Rec_b-barrel"/>
    <property type="match status" value="1"/>
</dbReference>
<dbReference type="NCBIfam" id="TIGR04056">
    <property type="entry name" value="OMP_RagA_SusC"/>
    <property type="match status" value="1"/>
</dbReference>
<accession>A0A0E9LTL5</accession>
<dbReference type="EMBL" id="BAZW01000003">
    <property type="protein sequence ID" value="GAO28471.1"/>
    <property type="molecule type" value="Genomic_DNA"/>
</dbReference>
<dbReference type="InterPro" id="IPR023996">
    <property type="entry name" value="TonB-dep_OMP_SusC/RagA"/>
</dbReference>
<keyword evidence="3 8" id="KW-1134">Transmembrane beta strand</keyword>
<name>A0A0E9LTL5_9BACT</name>
<feature type="domain" description="TonB-dependent receptor-like beta-barrel" evidence="10">
    <location>
        <begin position="439"/>
        <end position="907"/>
    </location>
</feature>
<dbReference type="InterPro" id="IPR036942">
    <property type="entry name" value="Beta-barrel_TonB_sf"/>
</dbReference>
<dbReference type="InterPro" id="IPR039426">
    <property type="entry name" value="TonB-dep_rcpt-like"/>
</dbReference>
<dbReference type="PROSITE" id="PS52016">
    <property type="entry name" value="TONB_DEPENDENT_REC_3"/>
    <property type="match status" value="1"/>
</dbReference>
<keyword evidence="12" id="KW-0675">Receptor</keyword>
<keyword evidence="4 8" id="KW-0812">Transmembrane</keyword>
<dbReference type="GO" id="GO:0009279">
    <property type="term" value="C:cell outer membrane"/>
    <property type="evidence" value="ECO:0007669"/>
    <property type="project" value="UniProtKB-SubCell"/>
</dbReference>
<evidence type="ECO:0000256" key="4">
    <source>
        <dbReference type="ARBA" id="ARBA00022692"/>
    </source>
</evidence>
<evidence type="ECO:0000256" key="8">
    <source>
        <dbReference type="PROSITE-ProRule" id="PRU01360"/>
    </source>
</evidence>
<evidence type="ECO:0000256" key="7">
    <source>
        <dbReference type="ARBA" id="ARBA00023237"/>
    </source>
</evidence>
<comment type="caution">
    <text evidence="12">The sequence shown here is derived from an EMBL/GenBank/DDBJ whole genome shotgun (WGS) entry which is preliminary data.</text>
</comment>
<dbReference type="Pfam" id="PF07715">
    <property type="entry name" value="Plug"/>
    <property type="match status" value="1"/>
</dbReference>
<dbReference type="SUPFAM" id="SSF49464">
    <property type="entry name" value="Carboxypeptidase regulatory domain-like"/>
    <property type="match status" value="1"/>
</dbReference>
<keyword evidence="2 8" id="KW-0813">Transport</keyword>
<evidence type="ECO:0000256" key="3">
    <source>
        <dbReference type="ARBA" id="ARBA00022452"/>
    </source>
</evidence>